<protein>
    <submittedName>
        <fullName evidence="1">Uncharacterized protein</fullName>
    </submittedName>
</protein>
<name>A0AAV4RX15_CAEEX</name>
<comment type="caution">
    <text evidence="1">The sequence shown here is derived from an EMBL/GenBank/DDBJ whole genome shotgun (WGS) entry which is preliminary data.</text>
</comment>
<proteinExistence type="predicted"/>
<organism evidence="1 2">
    <name type="scientific">Caerostris extrusa</name>
    <name type="common">Bark spider</name>
    <name type="synonym">Caerostris bankana</name>
    <dbReference type="NCBI Taxonomy" id="172846"/>
    <lineage>
        <taxon>Eukaryota</taxon>
        <taxon>Metazoa</taxon>
        <taxon>Ecdysozoa</taxon>
        <taxon>Arthropoda</taxon>
        <taxon>Chelicerata</taxon>
        <taxon>Arachnida</taxon>
        <taxon>Araneae</taxon>
        <taxon>Araneomorphae</taxon>
        <taxon>Entelegynae</taxon>
        <taxon>Araneoidea</taxon>
        <taxon>Araneidae</taxon>
        <taxon>Caerostris</taxon>
    </lineage>
</organism>
<gene>
    <name evidence="1" type="ORF">CEXT_630961</name>
</gene>
<dbReference type="Proteomes" id="UP001054945">
    <property type="component" value="Unassembled WGS sequence"/>
</dbReference>
<dbReference type="AlphaFoldDB" id="A0AAV4RX15"/>
<reference evidence="1 2" key="1">
    <citation type="submission" date="2021-06" db="EMBL/GenBank/DDBJ databases">
        <title>Caerostris extrusa draft genome.</title>
        <authorList>
            <person name="Kono N."/>
            <person name="Arakawa K."/>
        </authorList>
    </citation>
    <scope>NUCLEOTIDE SEQUENCE [LARGE SCALE GENOMIC DNA]</scope>
</reference>
<sequence>MFQLSLEISYPISMIGLQVISVLTCLITSRSRLALKGVEAGGLIKLSLHQSSLFVGIMTESKLLTSLKSAVSKHDFRTCSRAYVMPRLKCSRHSSSSLKLRVLCMA</sequence>
<evidence type="ECO:0000313" key="2">
    <source>
        <dbReference type="Proteomes" id="UP001054945"/>
    </source>
</evidence>
<dbReference type="EMBL" id="BPLR01008641">
    <property type="protein sequence ID" value="GIY26194.1"/>
    <property type="molecule type" value="Genomic_DNA"/>
</dbReference>
<evidence type="ECO:0000313" key="1">
    <source>
        <dbReference type="EMBL" id="GIY26194.1"/>
    </source>
</evidence>
<accession>A0AAV4RX15</accession>
<keyword evidence="2" id="KW-1185">Reference proteome</keyword>